<name>A0ABX6PQZ0_9HYPH</name>
<accession>A0ABX6PQZ0</accession>
<geneLocation type="plasmid" evidence="1 2">
    <name>pPR12A202</name>
</geneLocation>
<gene>
    <name evidence="1" type="ORF">FFM53_030735</name>
</gene>
<evidence type="ECO:0000313" key="1">
    <source>
        <dbReference type="EMBL" id="QKK21019.1"/>
    </source>
</evidence>
<sequence>MPKIYPADLVVDQRETQIDVSRDQSRWISDQSRPHFITGTAVDVELPFTGNKLGFDIQPTTSNFNNPRAHVGDGIISFSITGTDLTPDRVKQEIDRAVNSINEHLGWLANDAKSYNASLESLAMQAIERRKEKLLKDKSLVAGLGFKMKERPGASPTFAAPSVRRNIRPTTAKPLASREPYKPEPILAGEDYEHILSVMENMVGVMEQSPGAFREIDEESLRTHFLVQLNGHFAGNATGETFNYEGKSDILIKVDGKNIFIGECKFWTGEKGYLETLDQVLSYLSWRDTKAAVLVFNRNKDFSGVLAKIDEASRSHPNFKKLVRKRSESSWTYLFGHKDDANREITITVQGYNVPERIKPRV</sequence>
<evidence type="ECO:0008006" key="3">
    <source>
        <dbReference type="Google" id="ProtNLM"/>
    </source>
</evidence>
<keyword evidence="1" id="KW-0614">Plasmid</keyword>
<reference evidence="1 2" key="1">
    <citation type="submission" date="2020-05" db="EMBL/GenBank/DDBJ databases">
        <title>Genome sequences of pea root nodulating Rhizobium spp.</title>
        <authorList>
            <person name="Rahi P."/>
        </authorList>
    </citation>
    <scope>NUCLEOTIDE SEQUENCE [LARGE SCALE GENOMIC DNA]</scope>
    <source>
        <strain evidence="2">JKLM 12A2</strain>
        <plasmid evidence="1 2">pPR12A202</plasmid>
    </source>
</reference>
<organism evidence="1 2">
    <name type="scientific">Rhizobium indicum</name>
    <dbReference type="NCBI Taxonomy" id="2583231"/>
    <lineage>
        <taxon>Bacteria</taxon>
        <taxon>Pseudomonadati</taxon>
        <taxon>Pseudomonadota</taxon>
        <taxon>Alphaproteobacteria</taxon>
        <taxon>Hyphomicrobiales</taxon>
        <taxon>Rhizobiaceae</taxon>
        <taxon>Rhizobium/Agrobacterium group</taxon>
        <taxon>Rhizobium</taxon>
    </lineage>
</organism>
<keyword evidence="2" id="KW-1185">Reference proteome</keyword>
<proteinExistence type="predicted"/>
<dbReference type="EMBL" id="CP054023">
    <property type="protein sequence ID" value="QKK21019.1"/>
    <property type="molecule type" value="Genomic_DNA"/>
</dbReference>
<dbReference type="Proteomes" id="UP000305673">
    <property type="component" value="Plasmid pPR12A202"/>
</dbReference>
<protein>
    <recommendedName>
        <fullName evidence="3">Restriction endonuclease type IV Mrr domain-containing protein</fullName>
    </recommendedName>
</protein>
<evidence type="ECO:0000313" key="2">
    <source>
        <dbReference type="Proteomes" id="UP000305673"/>
    </source>
</evidence>